<evidence type="ECO:0000259" key="2">
    <source>
        <dbReference type="Pfam" id="PF18276"/>
    </source>
</evidence>
<accession>A0A839V8A1</accession>
<dbReference type="InterPro" id="IPR002477">
    <property type="entry name" value="Peptidoglycan-bd-like"/>
</dbReference>
<keyword evidence="5" id="KW-1185">Reference proteome</keyword>
<organism evidence="4 5">
    <name type="scientific">Halomonas cerina</name>
    <dbReference type="NCBI Taxonomy" id="447424"/>
    <lineage>
        <taxon>Bacteria</taxon>
        <taxon>Pseudomonadati</taxon>
        <taxon>Pseudomonadota</taxon>
        <taxon>Gammaproteobacteria</taxon>
        <taxon>Oceanospirillales</taxon>
        <taxon>Halomonadaceae</taxon>
        <taxon>Halomonas</taxon>
    </lineage>
</organism>
<name>A0A839V8A1_9GAMM</name>
<dbReference type="InterPro" id="IPR046839">
    <property type="entry name" value="ABC_toxin_N"/>
</dbReference>
<dbReference type="Proteomes" id="UP000547614">
    <property type="component" value="Unassembled WGS sequence"/>
</dbReference>
<dbReference type="Pfam" id="PF01471">
    <property type="entry name" value="PG_binding_1"/>
    <property type="match status" value="1"/>
</dbReference>
<dbReference type="GO" id="GO:0016787">
    <property type="term" value="F:hydrolase activity"/>
    <property type="evidence" value="ECO:0007669"/>
    <property type="project" value="UniProtKB-KW"/>
</dbReference>
<sequence>MNLQGRNLSRGMQGEDVQLLQSELQKLDFTIAVNETDAGFFGEATTLVVMAFQTQHELEATGIVDERTAQAINAAVDAEQPERFVVNGQVQQRDGTPEPGVLVRAVDRDLRREQELGQTLTNESGRYEIAYTAGQFRRADKGNADLVVRVFDAEGRELAASETIFHAPPVAEVDLVVAAREEPEPSEYERLLAGLSPVLEGVQPAELIGADVDFLAKETGLEWQRIEILVEAFLLAPDTRLPAEAFYGWGRLGFSLKLETLLDQEPEALRTALEKAIDENIIPARLRESLGAIMDLLEQLRLERGFLVVHEMVGRLLAEETEEPLSGFTLHAFDLGAGPEPRDLGHEATDGNGLFTLLYFAPRREPSEEEEEEGEEGRRLHLHIIARDGTEIAETDLSVPQEQEEVIEVRVAVPEEEEPSPTVSELAEALSMELPEGLQATLIDHGIRTLADIRREGGIGHLEGVDPADPAVPVVEAHARLGALSTNTEANTALIDAGYDDVPAVGRATRVNVVDTAREALGDFGAARLPVEARAQKQFLDNVIASYRADRANGLTAPSSDIDPDGALAVLFPDTCHCRDCDAAVSPLAYLAELLDYAVTHLKREDGQGDEVEVTLEDLTERFHQPFGDLPTACEEVERKVRQVRICIEVLRRYLAAAGLPPSESPQETALAEAQREYHREAYMALLTRLGTSFEELRLAQTTGAEARDTVANRLGIPPDALDRLLLNPKAAPTDPDAVTEEALERLFGLVDTTRDPLSEGIKRGDETEQIGRWNLDGVVWSRHTAPDGTVYISLTGAPAANVVRVELFRDQDRTQLVASGERTTATGPVAVAAVDGSALSGRFEIDFITATETIEIVAVPHFLSARLQYLRTLWREQDWPADPYRDAAEAPLPIIDPDIIGPDDLRKPIAGNAAFDLWRKRREWVDERVNELVALTKTVADEEGNDVEVPDVTALFDRMYQTVTYDTTDVTPWADTTPPADFSTLRDNLAGGNKGEVEMATEQLDEDLRLTVEAFNQLLAIRDKAAAWETDPQREPVTDDEWRAFFSILVQAQKRAFYPTWIDEEKDQDVELDPKRFWISLREPQLPLWRASAEARAAWQRALRQRGQTPHLDPDLVRPDDLRDPLSGATTELWQERRNFIELQLNVLRAEREAAATALAGFDENFDDTIGVPALELDTLAERREEGEEIVNRLEQLDLTTEAFDYLLRIRRLTEEEVPILDDEWKSVDAILVQVKKRREYAIWRIQERQRGITLGPDHFKIPEPPPLQFPPPEPEPLPEWRATSTARRAWEETLQSRIDQEQGVIEALDEAVSATEEAVLPRLRDALVRVSDAAGNTLEAKAKALTDELLIDARADACQMTTRPAQASTTLQLLLWSLRTGQLQDTHPDLLLDADDFDEAWEWLGSYQTWRSAMLVFLYPENILLPSLRKWQTPAFRELVKETRTNTRLTPENACEAATTYADYFRDVCQLSLEASVVARTDAFEGDCRTKSFEGDRHLVYLFATGGITKSVYYSRYDPKDDTPHAQSLWTPVPGIEPESEAIGAAAYAINNEERYVYLFVRVQDAGEHKLIYTRFDLTKDEWTGETTELEPPEDATNFSAAVKQRHREDEPPHLAIFVSDGAIYARKLNRAGTAWQDGEWYPLVGRPKAREFSELHAMIEPALKEYYLIVRGGDNQLFYRLFGERDDGKWRELSPVFHTYLGGFPWPGTDHVYAFMRQGEGPLTRYVSLQRSSSVFAVGLESYDAFDEFDDSWLKPVTGLSLSGFVIEGEDFDGMNLLVFFVEEARDHKEKAKGIIESLAGKINNQSDEPGWKDWKLVDETIQRFSFGIDLTLEGALKRLLEGNLASFKSRRDSQEKIGPIIDFRGLNRIVIGAGKAPVDLPSRVTYHQTTGTRGRVILESDTVAFALPPGSRDLVVHPDFRPPRVVFVRSEFVQESDSSLTPTAPIPVAPFVTEPFEITEQLSSDELQVRRHQIADAFEKNTDAPASVLTYLEEAYYFVPMHLALQLQQRSHYTAALDWFRTVYDYSVSIARRKISYYLKQEESLAAGFERAEEWWLDPLNPHGIARTRANTYTRFTLLSLVRCLQAFADAEFTRDTAESLPRARTLYMTALELLDLPVLNQELNGCDELIGTLDIDLDAEDEAEAPRLVVAWAELKASLRRIDDEETLQETIGKVREILGAGEALATRLAKARDAVAEARVTQALSPTLAQAIQTKNTTTGRAHALLLRQPVVAKAVTAHSSAAGKDFGRAVADVTGKRVATLETGEVALPWLRFREEALATGGGAAVSEEGDDDTSVLTARRVIETPALTRMARIEPLHAVETARRFAPSYVPTITYRFCIPPNPILSSLRLGADLNLYKIRTCRNITGDERRLEPYAAPSDAERGLPTIGPGGDLALPGTITLQPTPYRYEVLIDRARRLVGLAQQIEAAFLSTLEKRDAEYYQRLKARQEISLTRAGVRLQDLRVKEAQDGVKLAELQRGRAEIRVDHFQGLLDEGFLEVEQAAIGFMINAAAFHATAAAGSIFSDINPFKSAAQAASSLAAVSSTTASILQIYASHERRKEEWRLQRDLARQDIRIGSQQILLTQDRVRVVGQERRIAELQADHAEETTDFLATKFTNADLYGWMSGVLEGVYRFFLQQATSMAQLAENQLAFQRQELPPSLIQADYWEAPLGLEARSADESGPDRRGLTGSARLLRDVEKLDLYAFETDERKLQLTKTFSLARLAPAEFQRFRETGVLRFNTSQELFNHDFPGHYLRLIKRVRTSVIALIPPTDGIKATLSTTGLSRVVIAGDGLFREVRVNRPPESVALSSPSNATGLFELAPQTSEKRFPFESLGVDTAWELQLPRAANQFDFSTIADVLLTIEYTALNSFAYRQRVIRELDDTLSADRPFSFRQEFADPFYDLHNPEQSDTPMVVRFETRRENFPANIDELRIQQVVLFFARAKGASFEVPVTHLHFIEQGSAGPAGGGATSIDGVLSTRRGNASSWAAMIGKSPFGKWELALPDTEEMRNRFKHEQIENILFVVTYSARTPAWPA</sequence>
<feature type="domain" description="ABC toxin N-terminal" evidence="3">
    <location>
        <begin position="1325"/>
        <end position="1441"/>
    </location>
</feature>
<dbReference type="Gene3D" id="1.10.101.10">
    <property type="entry name" value="PGBD-like superfamily/PGBD"/>
    <property type="match status" value="1"/>
</dbReference>
<dbReference type="SUPFAM" id="SSF47090">
    <property type="entry name" value="PGBD-like"/>
    <property type="match status" value="1"/>
</dbReference>
<dbReference type="InterPro" id="IPR040840">
    <property type="entry name" value="TcA_TcB_BD"/>
</dbReference>
<feature type="domain" description="Peptidoglycan binding-like" evidence="1">
    <location>
        <begin position="13"/>
        <end position="72"/>
    </location>
</feature>
<dbReference type="SUPFAM" id="SSF89372">
    <property type="entry name" value="Fucose-specific lectin"/>
    <property type="match status" value="1"/>
</dbReference>
<evidence type="ECO:0000259" key="1">
    <source>
        <dbReference type="Pfam" id="PF01471"/>
    </source>
</evidence>
<evidence type="ECO:0000313" key="5">
    <source>
        <dbReference type="Proteomes" id="UP000547614"/>
    </source>
</evidence>
<evidence type="ECO:0000259" key="3">
    <source>
        <dbReference type="Pfam" id="PF20220"/>
    </source>
</evidence>
<protein>
    <submittedName>
        <fullName evidence="4">5-hydroxyisourate hydrolase-like protein (Transthyretin family)</fullName>
    </submittedName>
</protein>
<proteinExistence type="predicted"/>
<dbReference type="RefSeq" id="WP_183323563.1">
    <property type="nucleotide sequence ID" value="NZ_JACHXP010000001.1"/>
</dbReference>
<reference evidence="4 5" key="1">
    <citation type="submission" date="2020-08" db="EMBL/GenBank/DDBJ databases">
        <title>Genomic Encyclopedia of Type Strains, Phase III (KMG-III): the genomes of soil and plant-associated and newly described type strains.</title>
        <authorList>
            <person name="Whitman W."/>
        </authorList>
    </citation>
    <scope>NUCLEOTIDE SEQUENCE [LARGE SCALE GENOMIC DNA]</scope>
    <source>
        <strain evidence="4 5">CECT 7282</strain>
    </source>
</reference>
<evidence type="ECO:0000313" key="4">
    <source>
        <dbReference type="EMBL" id="MBB3188947.1"/>
    </source>
</evidence>
<dbReference type="InterPro" id="IPR036365">
    <property type="entry name" value="PGBD-like_sf"/>
</dbReference>
<dbReference type="InterPro" id="IPR036366">
    <property type="entry name" value="PGBDSf"/>
</dbReference>
<feature type="domain" description="Tc toxin complex TcA C-terminal TcB-binding" evidence="2">
    <location>
        <begin position="2588"/>
        <end position="2879"/>
    </location>
</feature>
<dbReference type="Pfam" id="PF20220">
    <property type="entry name" value="ABC_toxin_N"/>
    <property type="match status" value="1"/>
</dbReference>
<dbReference type="Pfam" id="PF18276">
    <property type="entry name" value="TcA_TcB_BD"/>
    <property type="match status" value="1"/>
</dbReference>
<comment type="caution">
    <text evidence="4">The sequence shown here is derived from an EMBL/GenBank/DDBJ whole genome shotgun (WGS) entry which is preliminary data.</text>
</comment>
<keyword evidence="4" id="KW-0378">Hydrolase</keyword>
<dbReference type="EMBL" id="JACHXP010000001">
    <property type="protein sequence ID" value="MBB3188947.1"/>
    <property type="molecule type" value="Genomic_DNA"/>
</dbReference>
<gene>
    <name evidence="4" type="ORF">FHR94_000165</name>
</gene>